<dbReference type="RefSeq" id="WP_196206843.1">
    <property type="nucleotide sequence ID" value="NZ_JADPUN010000422.1"/>
</dbReference>
<gene>
    <name evidence="1" type="ORF">I0C86_41430</name>
</gene>
<keyword evidence="2" id="KW-1185">Reference proteome</keyword>
<protein>
    <submittedName>
        <fullName evidence="1">Uncharacterized protein</fullName>
    </submittedName>
</protein>
<accession>A0ABS0HA64</accession>
<dbReference type="Proteomes" id="UP000638560">
    <property type="component" value="Unassembled WGS sequence"/>
</dbReference>
<reference evidence="1 2" key="1">
    <citation type="submission" date="2020-11" db="EMBL/GenBank/DDBJ databases">
        <title>A novel isolate from a Black sea contaminated sediment with potential to produce alkanes: Plantactinospora alkalitolerans sp. nov.</title>
        <authorList>
            <person name="Carro L."/>
            <person name="Veyisoglu A."/>
            <person name="Guven K."/>
            <person name="Schumann P."/>
            <person name="Klenk H.-P."/>
            <person name="Sahin N."/>
        </authorList>
    </citation>
    <scope>NUCLEOTIDE SEQUENCE [LARGE SCALE GENOMIC DNA]</scope>
    <source>
        <strain evidence="1 2">S1510</strain>
    </source>
</reference>
<sequence>MPEIPSVTSVLVTADYRSTSGLPLYGIVTFTPSTLGIADGAVVIPSTVEVRVVDGRLAVALAVSDDPDLAPAGMTYAVTEDFGVGLGQYEITLTADMAPAVELNDVAPWPRPPISDPPPPSAVYVGSVNGRTGAVTLTKSDVGLGAVDNTSDAAKPVSTAAATALAGKQASLPSGSASQFLRGSDKTFVAVTKDDVGLGNVDNTSDAAKPVSTATATALGGKQATLPSGTSSQFLRGSDHTFVSVSKSAVGLDQVDNVADANKPISNATQSALNAKQASLPSGTASQFLRGSDKTFVAVAKADVGLGSVDNTSDAAKPVSTATATALAGKLNLTGGTVSGAVLTSAGGQAGTGSQPLTTVAYVQSREENLITNGSGLLGNNYNFSSFTFDPTVTYAGGGSFRHATFSAVATNDELIPVIPTSTYRLSVHAISSVYAVGAKALLGIAPYDIDGLGITPQNYMKYTGSTDTTLAAQLNPGDTTVQLTNAAGWYNGALNSTNSHFIWYGYVNSKGYTYPNYTYTRRSSTTYKAGGWWASGGISSNTITLNGAWSGPVIPAGTAVRNSTGGSTYKYIAGTNVEIPATWTAYSGYIGGYDTAATGGNNTFPYGTAYVRIVFLLNRDVAGNTTNVGPVSLTSNATTSAIVLRSPNGTAYQITVDNSGVLAATAL</sequence>
<evidence type="ECO:0000313" key="2">
    <source>
        <dbReference type="Proteomes" id="UP000638560"/>
    </source>
</evidence>
<name>A0ABS0HA64_9ACTN</name>
<comment type="caution">
    <text evidence="1">The sequence shown here is derived from an EMBL/GenBank/DDBJ whole genome shotgun (WGS) entry which is preliminary data.</text>
</comment>
<evidence type="ECO:0000313" key="1">
    <source>
        <dbReference type="EMBL" id="MBF9135315.1"/>
    </source>
</evidence>
<proteinExistence type="predicted"/>
<organism evidence="1 2">
    <name type="scientific">Plantactinospora alkalitolerans</name>
    <dbReference type="NCBI Taxonomy" id="2789879"/>
    <lineage>
        <taxon>Bacteria</taxon>
        <taxon>Bacillati</taxon>
        <taxon>Actinomycetota</taxon>
        <taxon>Actinomycetes</taxon>
        <taxon>Micromonosporales</taxon>
        <taxon>Micromonosporaceae</taxon>
        <taxon>Plantactinospora</taxon>
    </lineage>
</organism>
<dbReference type="EMBL" id="JADPUN010000422">
    <property type="protein sequence ID" value="MBF9135315.1"/>
    <property type="molecule type" value="Genomic_DNA"/>
</dbReference>